<reference evidence="1 2" key="1">
    <citation type="submission" date="2014-04" db="EMBL/GenBank/DDBJ databases">
        <authorList>
            <consortium name="DOE Joint Genome Institute"/>
            <person name="Kuo A."/>
            <person name="Martino E."/>
            <person name="Perotto S."/>
            <person name="Kohler A."/>
            <person name="Nagy L.G."/>
            <person name="Floudas D."/>
            <person name="Copeland A."/>
            <person name="Barry K.W."/>
            <person name="Cichocki N."/>
            <person name="Veneault-Fourrey C."/>
            <person name="LaButti K."/>
            <person name="Lindquist E.A."/>
            <person name="Lipzen A."/>
            <person name="Lundell T."/>
            <person name="Morin E."/>
            <person name="Murat C."/>
            <person name="Sun H."/>
            <person name="Tunlid A."/>
            <person name="Henrissat B."/>
            <person name="Grigoriev I.V."/>
            <person name="Hibbett D.S."/>
            <person name="Martin F."/>
            <person name="Nordberg H.P."/>
            <person name="Cantor M.N."/>
            <person name="Hua S.X."/>
        </authorList>
    </citation>
    <scope>NUCLEOTIDE SEQUENCE [LARGE SCALE GENOMIC DNA]</scope>
    <source>
        <strain evidence="1 2">Zn</strain>
    </source>
</reference>
<feature type="non-terminal residue" evidence="1">
    <location>
        <position position="118"/>
    </location>
</feature>
<accession>A0A0C3GS89</accession>
<keyword evidence="2" id="KW-1185">Reference proteome</keyword>
<gene>
    <name evidence="1" type="ORF">OIDMADRAFT_75969</name>
</gene>
<sequence length="118" mass="13450">PRFYVVARVVGRDGALPLWRERLVQLCQVSSTEPQGITYYWGADIDGAEPDTLWGLEGYTHAVGFFMGHPSSEIFKHEMQLVDDDKLLRHVQGLASPDYDLKHYDHAGGWFTRDDDPD</sequence>
<dbReference type="AlphaFoldDB" id="A0A0C3GS89"/>
<feature type="non-terminal residue" evidence="1">
    <location>
        <position position="1"/>
    </location>
</feature>
<dbReference type="OrthoDB" id="3508947at2759"/>
<name>A0A0C3GS89_OIDMZ</name>
<dbReference type="Proteomes" id="UP000054321">
    <property type="component" value="Unassembled WGS sequence"/>
</dbReference>
<evidence type="ECO:0000313" key="1">
    <source>
        <dbReference type="EMBL" id="KIM93331.1"/>
    </source>
</evidence>
<reference evidence="2" key="2">
    <citation type="submission" date="2015-01" db="EMBL/GenBank/DDBJ databases">
        <title>Evolutionary Origins and Diversification of the Mycorrhizal Mutualists.</title>
        <authorList>
            <consortium name="DOE Joint Genome Institute"/>
            <consortium name="Mycorrhizal Genomics Consortium"/>
            <person name="Kohler A."/>
            <person name="Kuo A."/>
            <person name="Nagy L.G."/>
            <person name="Floudas D."/>
            <person name="Copeland A."/>
            <person name="Barry K.W."/>
            <person name="Cichocki N."/>
            <person name="Veneault-Fourrey C."/>
            <person name="LaButti K."/>
            <person name="Lindquist E.A."/>
            <person name="Lipzen A."/>
            <person name="Lundell T."/>
            <person name="Morin E."/>
            <person name="Murat C."/>
            <person name="Riley R."/>
            <person name="Ohm R."/>
            <person name="Sun H."/>
            <person name="Tunlid A."/>
            <person name="Henrissat B."/>
            <person name="Grigoriev I.V."/>
            <person name="Hibbett D.S."/>
            <person name="Martin F."/>
        </authorList>
    </citation>
    <scope>NUCLEOTIDE SEQUENCE [LARGE SCALE GENOMIC DNA]</scope>
    <source>
        <strain evidence="2">Zn</strain>
    </source>
</reference>
<proteinExistence type="predicted"/>
<evidence type="ECO:0000313" key="2">
    <source>
        <dbReference type="Proteomes" id="UP000054321"/>
    </source>
</evidence>
<organism evidence="1 2">
    <name type="scientific">Oidiodendron maius (strain Zn)</name>
    <dbReference type="NCBI Taxonomy" id="913774"/>
    <lineage>
        <taxon>Eukaryota</taxon>
        <taxon>Fungi</taxon>
        <taxon>Dikarya</taxon>
        <taxon>Ascomycota</taxon>
        <taxon>Pezizomycotina</taxon>
        <taxon>Leotiomycetes</taxon>
        <taxon>Leotiomycetes incertae sedis</taxon>
        <taxon>Myxotrichaceae</taxon>
        <taxon>Oidiodendron</taxon>
    </lineage>
</organism>
<dbReference type="InParanoid" id="A0A0C3GS89"/>
<dbReference type="HOGENOM" id="CLU_2078642_0_0_1"/>
<protein>
    <submittedName>
        <fullName evidence="1">Uncharacterized protein</fullName>
    </submittedName>
</protein>
<dbReference type="EMBL" id="KN832896">
    <property type="protein sequence ID" value="KIM93331.1"/>
    <property type="molecule type" value="Genomic_DNA"/>
</dbReference>